<accession>A0A5C3NIJ8</accession>
<name>A0A5C3NIJ8_9AGAM</name>
<dbReference type="EMBL" id="ML213503">
    <property type="protein sequence ID" value="TFK57544.1"/>
    <property type="molecule type" value="Genomic_DNA"/>
</dbReference>
<dbReference type="Proteomes" id="UP000305948">
    <property type="component" value="Unassembled WGS sequence"/>
</dbReference>
<dbReference type="OrthoDB" id="3290976at2759"/>
<proteinExistence type="predicted"/>
<sequence length="155" mass="17620">MPLRPSTEPAFTLVLNNRDYSPPSRAYFREIWYPPSPEPFSKFDPLMRTVDIRDIDSWSWRSDLCVPALSDISEEEVQDGTVMIPDEVMESLSVKKRPRILLALEVEVPQITSAEESTAAVYQDLEGQFAGSIYVIYILKMAERPRSRPPGDAVV</sequence>
<dbReference type="AlphaFoldDB" id="A0A5C3NIJ8"/>
<protein>
    <submittedName>
        <fullName evidence="1">Uncharacterized protein</fullName>
    </submittedName>
</protein>
<organism evidence="1 2">
    <name type="scientific">Heliocybe sulcata</name>
    <dbReference type="NCBI Taxonomy" id="5364"/>
    <lineage>
        <taxon>Eukaryota</taxon>
        <taxon>Fungi</taxon>
        <taxon>Dikarya</taxon>
        <taxon>Basidiomycota</taxon>
        <taxon>Agaricomycotina</taxon>
        <taxon>Agaricomycetes</taxon>
        <taxon>Gloeophyllales</taxon>
        <taxon>Gloeophyllaceae</taxon>
        <taxon>Heliocybe</taxon>
    </lineage>
</organism>
<evidence type="ECO:0000313" key="1">
    <source>
        <dbReference type="EMBL" id="TFK57544.1"/>
    </source>
</evidence>
<evidence type="ECO:0000313" key="2">
    <source>
        <dbReference type="Proteomes" id="UP000305948"/>
    </source>
</evidence>
<reference evidence="1 2" key="1">
    <citation type="journal article" date="2019" name="Nat. Ecol. Evol.">
        <title>Megaphylogeny resolves global patterns of mushroom evolution.</title>
        <authorList>
            <person name="Varga T."/>
            <person name="Krizsan K."/>
            <person name="Foldi C."/>
            <person name="Dima B."/>
            <person name="Sanchez-Garcia M."/>
            <person name="Sanchez-Ramirez S."/>
            <person name="Szollosi G.J."/>
            <person name="Szarkandi J.G."/>
            <person name="Papp V."/>
            <person name="Albert L."/>
            <person name="Andreopoulos W."/>
            <person name="Angelini C."/>
            <person name="Antonin V."/>
            <person name="Barry K.W."/>
            <person name="Bougher N.L."/>
            <person name="Buchanan P."/>
            <person name="Buyck B."/>
            <person name="Bense V."/>
            <person name="Catcheside P."/>
            <person name="Chovatia M."/>
            <person name="Cooper J."/>
            <person name="Damon W."/>
            <person name="Desjardin D."/>
            <person name="Finy P."/>
            <person name="Geml J."/>
            <person name="Haridas S."/>
            <person name="Hughes K."/>
            <person name="Justo A."/>
            <person name="Karasinski D."/>
            <person name="Kautmanova I."/>
            <person name="Kiss B."/>
            <person name="Kocsube S."/>
            <person name="Kotiranta H."/>
            <person name="LaButti K.M."/>
            <person name="Lechner B.E."/>
            <person name="Liimatainen K."/>
            <person name="Lipzen A."/>
            <person name="Lukacs Z."/>
            <person name="Mihaltcheva S."/>
            <person name="Morgado L.N."/>
            <person name="Niskanen T."/>
            <person name="Noordeloos M.E."/>
            <person name="Ohm R.A."/>
            <person name="Ortiz-Santana B."/>
            <person name="Ovrebo C."/>
            <person name="Racz N."/>
            <person name="Riley R."/>
            <person name="Savchenko A."/>
            <person name="Shiryaev A."/>
            <person name="Soop K."/>
            <person name="Spirin V."/>
            <person name="Szebenyi C."/>
            <person name="Tomsovsky M."/>
            <person name="Tulloss R.E."/>
            <person name="Uehling J."/>
            <person name="Grigoriev I.V."/>
            <person name="Vagvolgyi C."/>
            <person name="Papp T."/>
            <person name="Martin F.M."/>
            <person name="Miettinen O."/>
            <person name="Hibbett D.S."/>
            <person name="Nagy L.G."/>
        </authorList>
    </citation>
    <scope>NUCLEOTIDE SEQUENCE [LARGE SCALE GENOMIC DNA]</scope>
    <source>
        <strain evidence="1 2">OMC1185</strain>
    </source>
</reference>
<keyword evidence="2" id="KW-1185">Reference proteome</keyword>
<gene>
    <name evidence="1" type="ORF">OE88DRAFT_1730887</name>
</gene>